<organism evidence="2 3">
    <name type="scientific">Corallococcus coralloides</name>
    <name type="common">Myxococcus coralloides</name>
    <dbReference type="NCBI Taxonomy" id="184914"/>
    <lineage>
        <taxon>Bacteria</taxon>
        <taxon>Pseudomonadati</taxon>
        <taxon>Myxococcota</taxon>
        <taxon>Myxococcia</taxon>
        <taxon>Myxococcales</taxon>
        <taxon>Cystobacterineae</taxon>
        <taxon>Myxococcaceae</taxon>
        <taxon>Corallococcus</taxon>
    </lineage>
</organism>
<proteinExistence type="predicted"/>
<feature type="region of interest" description="Disordered" evidence="1">
    <location>
        <begin position="263"/>
        <end position="289"/>
    </location>
</feature>
<dbReference type="Pfam" id="PF09684">
    <property type="entry name" value="Tail_P2_I"/>
    <property type="match status" value="1"/>
</dbReference>
<dbReference type="PROSITE" id="PS00227">
    <property type="entry name" value="TUBULIN"/>
    <property type="match status" value="1"/>
</dbReference>
<dbReference type="InterPro" id="IPR006521">
    <property type="entry name" value="Tail_protein_I"/>
</dbReference>
<evidence type="ECO:0000313" key="3">
    <source>
        <dbReference type="Proteomes" id="UP000288758"/>
    </source>
</evidence>
<dbReference type="Proteomes" id="UP000288758">
    <property type="component" value="Chromosome"/>
</dbReference>
<dbReference type="InterPro" id="IPR017975">
    <property type="entry name" value="Tubulin_CS"/>
</dbReference>
<accession>A0A410RN61</accession>
<sequence>MSSGSGGTGSGLGAQLYGLLPEVYRTRDNGDLRDYLGACGEVLDLVRGVMAQRLADAFPDHPDAQGWTLPYLAELLDVKLLSPAEPEQRRELSQAVSLRQRKGTPGSVAEVAQDVGQYAWDTEDPRNEPSEPVYLQEGWRRVAVTPRVGQPLLPPESLGALPLPAGAPARRHPALPAATVDLRYLSRKVALPPRGDGSSRPSLQENVHGIPAAPGHFDDVSRRTPDLRRPSARQGQVHPKRVAVFTLPRVGFFPPGWEFGDTRPLPVPPEPSRVLPRRRQGPLPPEPESGDYVLENLVLPEGVDVIVGNRPLVMRNCVVQGSVYIDVPDTAHVIEDSIVTGRVSKNLGNALVVRRSAIGDLVLEAGTLDVVGATVEDSLLGSLESTALITLLSVTVLDTMNVERCFANDSIFAGSVIPRPGEGNCFRYCRLPEAALAAYTVEGQPAEAYACTSEAPRFRATVFGAPGAGVLASDSGARLLDGAEDGGELGAYRHRRYALRDEAVLARLRESLPAGMSAILVPDERLGLALPVVTPPST</sequence>
<dbReference type="GO" id="GO:0005525">
    <property type="term" value="F:GTP binding"/>
    <property type="evidence" value="ECO:0007669"/>
    <property type="project" value="InterPro"/>
</dbReference>
<dbReference type="RefSeq" id="WP_128795556.1">
    <property type="nucleotide sequence ID" value="NZ_CP034669.1"/>
</dbReference>
<feature type="region of interest" description="Disordered" evidence="1">
    <location>
        <begin position="191"/>
        <end position="238"/>
    </location>
</feature>
<gene>
    <name evidence="2" type="ORF">EJ065_1799</name>
</gene>
<name>A0A410RN61_CORCK</name>
<dbReference type="AlphaFoldDB" id="A0A410RN61"/>
<reference evidence="2 3" key="1">
    <citation type="submission" date="2018-12" db="EMBL/GenBank/DDBJ databases">
        <title>Complete Genome Sequence of the Corallopyronin A producing Myxobacterium Corallococcus coralloides B035.</title>
        <authorList>
            <person name="Bouhired S.M."/>
            <person name="Rupp O."/>
            <person name="Blom J."/>
            <person name="Schaeberle T.F."/>
            <person name="Kehraus S."/>
            <person name="Schiefer A."/>
            <person name="Pfarr K."/>
            <person name="Goesmann A."/>
            <person name="Hoerauf A."/>
            <person name="Koenig G.M."/>
        </authorList>
    </citation>
    <scope>NUCLEOTIDE SEQUENCE [LARGE SCALE GENOMIC DNA]</scope>
    <source>
        <strain evidence="2 3">B035</strain>
    </source>
</reference>
<dbReference type="GO" id="GO:0005874">
    <property type="term" value="C:microtubule"/>
    <property type="evidence" value="ECO:0007669"/>
    <property type="project" value="InterPro"/>
</dbReference>
<feature type="compositionally biased region" description="Basic and acidic residues" evidence="1">
    <location>
        <begin position="216"/>
        <end position="229"/>
    </location>
</feature>
<evidence type="ECO:0000256" key="1">
    <source>
        <dbReference type="SAM" id="MobiDB-lite"/>
    </source>
</evidence>
<dbReference type="EMBL" id="CP034669">
    <property type="protein sequence ID" value="QAT83397.1"/>
    <property type="molecule type" value="Genomic_DNA"/>
</dbReference>
<dbReference type="GO" id="GO:0007017">
    <property type="term" value="P:microtubule-based process"/>
    <property type="evidence" value="ECO:0007669"/>
    <property type="project" value="InterPro"/>
</dbReference>
<protein>
    <submittedName>
        <fullName evidence="2">Uncharacterized protein</fullName>
    </submittedName>
</protein>
<evidence type="ECO:0000313" key="2">
    <source>
        <dbReference type="EMBL" id="QAT83397.1"/>
    </source>
</evidence>